<dbReference type="NCBIfam" id="NF006421">
    <property type="entry name" value="PRK08673.1"/>
    <property type="match status" value="1"/>
</dbReference>
<dbReference type="GO" id="GO:0016740">
    <property type="term" value="F:transferase activity"/>
    <property type="evidence" value="ECO:0007669"/>
    <property type="project" value="UniProtKB-KW"/>
</dbReference>
<dbReference type="Proteomes" id="UP000321408">
    <property type="component" value="Chromosome"/>
</dbReference>
<dbReference type="EMBL" id="CP042905">
    <property type="protein sequence ID" value="QEE16395.1"/>
    <property type="molecule type" value="Genomic_DNA"/>
</dbReference>
<dbReference type="PANTHER" id="PTHR43018:SF1">
    <property type="entry name" value="PROTEIN AROA(G)"/>
    <property type="match status" value="1"/>
</dbReference>
<dbReference type="Pfam" id="PF00793">
    <property type="entry name" value="DAHP_synth_1"/>
    <property type="match status" value="1"/>
</dbReference>
<dbReference type="NCBIfam" id="TIGR01361">
    <property type="entry name" value="DAHP_synth_Bsub"/>
    <property type="match status" value="1"/>
</dbReference>
<reference evidence="3 4" key="1">
    <citation type="journal article" date="2020" name="Nature">
        <title>Isolation of an archaeon at the prokaryote-eukaryote interface.</title>
        <authorList>
            <person name="Imachi H."/>
            <person name="Nobu M.K."/>
            <person name="Nakahara N."/>
            <person name="Morono Y."/>
            <person name="Ogawara M."/>
            <person name="Takaki Y."/>
            <person name="Takano Y."/>
            <person name="Uematsu K."/>
            <person name="Ikuta T."/>
            <person name="Ito M."/>
            <person name="Matsui Y."/>
            <person name="Miyazaki M."/>
            <person name="Murata K."/>
            <person name="Saito Y."/>
            <person name="Sakai S."/>
            <person name="Song C."/>
            <person name="Tasumi E."/>
            <person name="Yamanaka Y."/>
            <person name="Yamaguchi T."/>
            <person name="Kamagata Y."/>
            <person name="Tamaki H."/>
            <person name="Takai K."/>
        </authorList>
    </citation>
    <scope>NUCLEOTIDE SEQUENCE [LARGE SCALE GENOMIC DNA]</scope>
    <source>
        <strain evidence="3 4">MK-D1</strain>
    </source>
</reference>
<gene>
    <name evidence="3" type="ORF">DSAG12_02225</name>
</gene>
<accession>A0A5B9DBP6</accession>
<organism evidence="3 4">
    <name type="scientific">Promethearchaeum syntrophicum</name>
    <dbReference type="NCBI Taxonomy" id="2594042"/>
    <lineage>
        <taxon>Archaea</taxon>
        <taxon>Promethearchaeati</taxon>
        <taxon>Promethearchaeota</taxon>
        <taxon>Promethearchaeia</taxon>
        <taxon>Promethearchaeales</taxon>
        <taxon>Promethearchaeaceae</taxon>
        <taxon>Promethearchaeum</taxon>
    </lineage>
</organism>
<name>A0A5B9DBP6_9ARCH</name>
<dbReference type="SMART" id="SM00830">
    <property type="entry name" value="CM_2"/>
    <property type="match status" value="1"/>
</dbReference>
<dbReference type="InterPro" id="IPR002701">
    <property type="entry name" value="CM_II_prokaryot"/>
</dbReference>
<dbReference type="InterPro" id="IPR006218">
    <property type="entry name" value="DAHP1/KDSA"/>
</dbReference>
<evidence type="ECO:0000256" key="1">
    <source>
        <dbReference type="ARBA" id="ARBA00022679"/>
    </source>
</evidence>
<evidence type="ECO:0000313" key="3">
    <source>
        <dbReference type="EMBL" id="QEE16395.1"/>
    </source>
</evidence>
<dbReference type="SUPFAM" id="SSF51569">
    <property type="entry name" value="Aldolase"/>
    <property type="match status" value="1"/>
</dbReference>
<dbReference type="InterPro" id="IPR036263">
    <property type="entry name" value="Chorismate_II_sf"/>
</dbReference>
<dbReference type="InterPro" id="IPR052899">
    <property type="entry name" value="Class-I_DAHP_synthase"/>
</dbReference>
<dbReference type="Gene3D" id="1.20.59.10">
    <property type="entry name" value="Chorismate mutase"/>
    <property type="match status" value="1"/>
</dbReference>
<dbReference type="SUPFAM" id="SSF48600">
    <property type="entry name" value="Chorismate mutase II"/>
    <property type="match status" value="1"/>
</dbReference>
<dbReference type="PANTHER" id="PTHR43018">
    <property type="entry name" value="PHOSPHO-2-DEHYDRO-3-DEOXYHEPTONATE ALDOLASE"/>
    <property type="match status" value="1"/>
</dbReference>
<reference evidence="3 4" key="2">
    <citation type="journal article" date="2024" name="Int. J. Syst. Evol. Microbiol.">
        <title>Promethearchaeum syntrophicum gen. nov., sp. nov., an anaerobic, obligately syntrophic archaeon, the first isolate of the lineage 'Asgard' archaea, and proposal of the new archaeal phylum Promethearchaeota phyl. nov. and kingdom Promethearchaeati regn. nov.</title>
        <authorList>
            <person name="Imachi H."/>
            <person name="Nobu M.K."/>
            <person name="Kato S."/>
            <person name="Takaki Y."/>
            <person name="Miyazaki M."/>
            <person name="Miyata M."/>
            <person name="Ogawara M."/>
            <person name="Saito Y."/>
            <person name="Sakai S."/>
            <person name="Tahara Y.O."/>
            <person name="Takano Y."/>
            <person name="Tasumi E."/>
            <person name="Uematsu K."/>
            <person name="Yoshimura T."/>
            <person name="Itoh T."/>
            <person name="Ohkuma M."/>
            <person name="Takai K."/>
        </authorList>
    </citation>
    <scope>NUCLEOTIDE SEQUENCE [LARGE SCALE GENOMIC DNA]</scope>
    <source>
        <strain evidence="3 4">MK-D1</strain>
    </source>
</reference>
<keyword evidence="1" id="KW-0808">Transferase</keyword>
<keyword evidence="4" id="KW-1185">Reference proteome</keyword>
<dbReference type="OrthoDB" id="350424at2157"/>
<dbReference type="Gene3D" id="3.20.20.70">
    <property type="entry name" value="Aldolase class I"/>
    <property type="match status" value="1"/>
</dbReference>
<dbReference type="PROSITE" id="PS51168">
    <property type="entry name" value="CHORISMATE_MUT_2"/>
    <property type="match status" value="1"/>
</dbReference>
<protein>
    <submittedName>
        <fullName evidence="3">Bifunctional 3-deoxy-7-phosphoheptulonate synthase/chorismate mutase</fullName>
    </submittedName>
</protein>
<dbReference type="InterPro" id="IPR006268">
    <property type="entry name" value="DAHP_syn_2"/>
</dbReference>
<dbReference type="GO" id="GO:0009073">
    <property type="term" value="P:aromatic amino acid family biosynthetic process"/>
    <property type="evidence" value="ECO:0007669"/>
    <property type="project" value="InterPro"/>
</dbReference>
<dbReference type="InterPro" id="IPR036979">
    <property type="entry name" value="CM_dom_sf"/>
</dbReference>
<sequence length="368" mass="41623">MSKVMHFSREFKPTNTIVKINNVKIGGKFFAIIAGPCVIESPEQYIETAKIVKEAGANIIRGSVFKPRTSPYSFQGLGREGLKLIKELGEDLKIATITEVMDPRDIKITANHVDIIQIGARNMQNYDLLKEASKSDVPILLKRGMSATIDEWLYSAEYLMVEGNENIILCERGIRTFSTTTRNTLDLSVIPLLKMRTHLPIIVDPSHATGNRDLIAPVSKAAIASNADGIMIEVHYNPDIAKCDGAQSLPPEMFIELIEQIKPILEIEKKVVTGTSMNLEEVRRRINYVDEDIIDLIANRLHLVPALIEFKSKNSIPVYQPEREQQLREKYEHLAKKYNISPELIQKIFNLIIAEMRSLQKQKMNSDD</sequence>
<dbReference type="GO" id="GO:0046417">
    <property type="term" value="P:chorismate metabolic process"/>
    <property type="evidence" value="ECO:0007669"/>
    <property type="project" value="InterPro"/>
</dbReference>
<dbReference type="RefSeq" id="WP_147663277.1">
    <property type="nucleotide sequence ID" value="NZ_CP042905.2"/>
</dbReference>
<dbReference type="Pfam" id="PF01817">
    <property type="entry name" value="CM_2"/>
    <property type="match status" value="1"/>
</dbReference>
<evidence type="ECO:0000313" key="4">
    <source>
        <dbReference type="Proteomes" id="UP000321408"/>
    </source>
</evidence>
<dbReference type="AlphaFoldDB" id="A0A5B9DBP6"/>
<dbReference type="GO" id="GO:0016832">
    <property type="term" value="F:aldehyde-lyase activity"/>
    <property type="evidence" value="ECO:0007669"/>
    <property type="project" value="InterPro"/>
</dbReference>
<proteinExistence type="predicted"/>
<dbReference type="KEGG" id="psyt:DSAG12_02225"/>
<dbReference type="GeneID" id="41330215"/>
<dbReference type="InterPro" id="IPR013785">
    <property type="entry name" value="Aldolase_TIM"/>
</dbReference>
<dbReference type="GO" id="GO:0004106">
    <property type="term" value="F:chorismate mutase activity"/>
    <property type="evidence" value="ECO:0007669"/>
    <property type="project" value="InterPro"/>
</dbReference>
<dbReference type="NCBIfam" id="NF009239">
    <property type="entry name" value="PRK12595.1"/>
    <property type="match status" value="1"/>
</dbReference>
<evidence type="ECO:0000259" key="2">
    <source>
        <dbReference type="PROSITE" id="PS51168"/>
    </source>
</evidence>
<feature type="domain" description="Chorismate mutase" evidence="2">
    <location>
        <begin position="273"/>
        <end position="364"/>
    </location>
</feature>